<dbReference type="AlphaFoldDB" id="A0A1G2G6F1"/>
<protein>
    <submittedName>
        <fullName evidence="1">Uncharacterized protein</fullName>
    </submittedName>
</protein>
<evidence type="ECO:0000313" key="1">
    <source>
        <dbReference type="EMBL" id="OGZ45448.1"/>
    </source>
</evidence>
<organism evidence="1 2">
    <name type="scientific">Candidatus Ryanbacteria bacterium RIFCSPHIGHO2_01_FULL_48_27</name>
    <dbReference type="NCBI Taxonomy" id="1802115"/>
    <lineage>
        <taxon>Bacteria</taxon>
        <taxon>Candidatus Ryaniibacteriota</taxon>
    </lineage>
</organism>
<reference evidence="1 2" key="1">
    <citation type="journal article" date="2016" name="Nat. Commun.">
        <title>Thousands of microbial genomes shed light on interconnected biogeochemical processes in an aquifer system.</title>
        <authorList>
            <person name="Anantharaman K."/>
            <person name="Brown C.T."/>
            <person name="Hug L.A."/>
            <person name="Sharon I."/>
            <person name="Castelle C.J."/>
            <person name="Probst A.J."/>
            <person name="Thomas B.C."/>
            <person name="Singh A."/>
            <person name="Wilkins M.J."/>
            <person name="Karaoz U."/>
            <person name="Brodie E.L."/>
            <person name="Williams K.H."/>
            <person name="Hubbard S.S."/>
            <person name="Banfield J.F."/>
        </authorList>
    </citation>
    <scope>NUCLEOTIDE SEQUENCE [LARGE SCALE GENOMIC DNA]</scope>
</reference>
<name>A0A1G2G6F1_9BACT</name>
<dbReference type="EMBL" id="MHNL01000006">
    <property type="protein sequence ID" value="OGZ45448.1"/>
    <property type="molecule type" value="Genomic_DNA"/>
</dbReference>
<gene>
    <name evidence="1" type="ORF">A2756_00315</name>
</gene>
<dbReference type="STRING" id="1802115.A2756_00315"/>
<dbReference type="Proteomes" id="UP000177785">
    <property type="component" value="Unassembled WGS sequence"/>
</dbReference>
<comment type="caution">
    <text evidence="1">The sequence shown here is derived from an EMBL/GenBank/DDBJ whole genome shotgun (WGS) entry which is preliminary data.</text>
</comment>
<proteinExistence type="predicted"/>
<accession>A0A1G2G6F1</accession>
<sequence length="196" mass="19993">MQGISSNLAFWREQRTAVIVFLVTVFLSLTLSVGLATTVGTNIDSTGTIGVATTTPSQELGIVGDIFLTGGIGVNDATTSAGGIVADHADFGMLQVGTGSAISKFLHGTCAINPPALKAQTATTTACAATGVTTSSKVMLTPPFLEWQNDGNVQGSLVFVAASSTATNVIRVQVGNSSTSTAVDGASATWSWFSWQ</sequence>
<evidence type="ECO:0000313" key="2">
    <source>
        <dbReference type="Proteomes" id="UP000177785"/>
    </source>
</evidence>